<reference evidence="2" key="1">
    <citation type="submission" date="2020-10" db="EMBL/GenBank/DDBJ databases">
        <authorList>
            <person name="Han B."/>
            <person name="Lu T."/>
            <person name="Zhao Q."/>
            <person name="Huang X."/>
            <person name="Zhao Y."/>
        </authorList>
    </citation>
    <scope>NUCLEOTIDE SEQUENCE</scope>
</reference>
<keyword evidence="3" id="KW-1185">Reference proteome</keyword>
<organism evidence="2 3">
    <name type="scientific">Miscanthus lutarioriparius</name>
    <dbReference type="NCBI Taxonomy" id="422564"/>
    <lineage>
        <taxon>Eukaryota</taxon>
        <taxon>Viridiplantae</taxon>
        <taxon>Streptophyta</taxon>
        <taxon>Embryophyta</taxon>
        <taxon>Tracheophyta</taxon>
        <taxon>Spermatophyta</taxon>
        <taxon>Magnoliopsida</taxon>
        <taxon>Liliopsida</taxon>
        <taxon>Poales</taxon>
        <taxon>Poaceae</taxon>
        <taxon>PACMAD clade</taxon>
        <taxon>Panicoideae</taxon>
        <taxon>Andropogonodae</taxon>
        <taxon>Andropogoneae</taxon>
        <taxon>Saccharinae</taxon>
        <taxon>Miscanthus</taxon>
    </lineage>
</organism>
<dbReference type="Proteomes" id="UP000604825">
    <property type="component" value="Unassembled WGS sequence"/>
</dbReference>
<comment type="caution">
    <text evidence="2">The sequence shown here is derived from an EMBL/GenBank/DDBJ whole genome shotgun (WGS) entry which is preliminary data.</text>
</comment>
<sequence length="140" mass="14646">MAHRAAQVCLLAGRSSGGWVSENTRSRLAVERSLTRSADDGVRSASALQPLPVRPPGPRRLDGERRRSGLKLKGKAARLAGGGPARLLLPSGRSAGGPAASRPARCAAAFPWRWRQPAGLGPGLGAWTELALLLQSADLQ</sequence>
<dbReference type="EMBL" id="CAJGYO010000003">
    <property type="protein sequence ID" value="CAD6221070.1"/>
    <property type="molecule type" value="Genomic_DNA"/>
</dbReference>
<dbReference type="AlphaFoldDB" id="A0A811NC11"/>
<accession>A0A811NC11</accession>
<evidence type="ECO:0000313" key="3">
    <source>
        <dbReference type="Proteomes" id="UP000604825"/>
    </source>
</evidence>
<proteinExistence type="predicted"/>
<gene>
    <name evidence="2" type="ORF">NCGR_LOCUS14476</name>
</gene>
<evidence type="ECO:0000313" key="2">
    <source>
        <dbReference type="EMBL" id="CAD6221070.1"/>
    </source>
</evidence>
<evidence type="ECO:0000256" key="1">
    <source>
        <dbReference type="SAM" id="MobiDB-lite"/>
    </source>
</evidence>
<feature type="region of interest" description="Disordered" evidence="1">
    <location>
        <begin position="34"/>
        <end position="76"/>
    </location>
</feature>
<protein>
    <submittedName>
        <fullName evidence="2">Uncharacterized protein</fullName>
    </submittedName>
</protein>
<name>A0A811NC11_9POAL</name>